<name>A0A418VTU9_9PROT</name>
<accession>A0A418VTU9</accession>
<dbReference type="EMBL" id="QYUK01000016">
    <property type="protein sequence ID" value="RJF80573.1"/>
    <property type="molecule type" value="Genomic_DNA"/>
</dbReference>
<sequence length="222" mass="23897">MFAVAIAAAGATVHGGLARAGEVPPDAGTLLFEEPQLDNTHPGDVLTYAYSRRTADDAVLGPSFSDRVRLSITPGSRAETRTVAVELFTGEHRRAAGPFEDMTGNPMVSLFLENHIGVLSTQLHVNPRYLKNAIRGSLRDKATVEAGPVEAGGRTLPGWRVRITPFKDDPNKDRMLGLDTMTYDFTVTKEIPGEVVEIHVAADNGQGASLLDEKIVYDAKAD</sequence>
<comment type="caution">
    <text evidence="1">The sequence shown here is derived from an EMBL/GenBank/DDBJ whole genome shotgun (WGS) entry which is preliminary data.</text>
</comment>
<keyword evidence="2" id="KW-1185">Reference proteome</keyword>
<dbReference type="RefSeq" id="WP_147385872.1">
    <property type="nucleotide sequence ID" value="NZ_QYUK01000016.1"/>
</dbReference>
<dbReference type="Proteomes" id="UP000284605">
    <property type="component" value="Unassembled WGS sequence"/>
</dbReference>
<organism evidence="1 2">
    <name type="scientific">Oleomonas cavernae</name>
    <dbReference type="NCBI Taxonomy" id="2320859"/>
    <lineage>
        <taxon>Bacteria</taxon>
        <taxon>Pseudomonadati</taxon>
        <taxon>Pseudomonadota</taxon>
        <taxon>Alphaproteobacteria</taxon>
        <taxon>Acetobacterales</taxon>
        <taxon>Acetobacteraceae</taxon>
        <taxon>Oleomonas</taxon>
    </lineage>
</organism>
<evidence type="ECO:0000313" key="1">
    <source>
        <dbReference type="EMBL" id="RJF80573.1"/>
    </source>
</evidence>
<dbReference type="OrthoDB" id="5801444at2"/>
<reference evidence="1 2" key="1">
    <citation type="submission" date="2018-09" db="EMBL/GenBank/DDBJ databases">
        <authorList>
            <person name="Zhu H."/>
        </authorList>
    </citation>
    <scope>NUCLEOTIDE SEQUENCE [LARGE SCALE GENOMIC DNA]</scope>
    <source>
        <strain evidence="1 2">K1W22B-8</strain>
    </source>
</reference>
<gene>
    <name evidence="1" type="ORF">D3874_25980</name>
</gene>
<dbReference type="AlphaFoldDB" id="A0A418VTU9"/>
<evidence type="ECO:0000313" key="2">
    <source>
        <dbReference type="Proteomes" id="UP000284605"/>
    </source>
</evidence>
<proteinExistence type="predicted"/>
<protein>
    <submittedName>
        <fullName evidence="1">Uncharacterized protein</fullName>
    </submittedName>
</protein>